<evidence type="ECO:0000313" key="11">
    <source>
        <dbReference type="EMBL" id="PEH72982.1"/>
    </source>
</evidence>
<comment type="caution">
    <text evidence="11">The sequence shown here is derived from an EMBL/GenBank/DDBJ whole genome shotgun (WGS) entry which is preliminary data.</text>
</comment>
<dbReference type="Gene3D" id="2.30.250.10">
    <property type="entry name" value="Aminopeptidase i, Domain 2"/>
    <property type="match status" value="1"/>
</dbReference>
<keyword evidence="8 9" id="KW-0482">Metalloprotease</keyword>
<accession>A0A2A7U3I2</accession>
<evidence type="ECO:0000256" key="4">
    <source>
        <dbReference type="ARBA" id="ARBA00022670"/>
    </source>
</evidence>
<dbReference type="InterPro" id="IPR023358">
    <property type="entry name" value="Peptidase_M18_dom2"/>
</dbReference>
<evidence type="ECO:0000256" key="3">
    <source>
        <dbReference type="ARBA" id="ARBA00022438"/>
    </source>
</evidence>
<evidence type="ECO:0000256" key="10">
    <source>
        <dbReference type="RuleBase" id="RU004387"/>
    </source>
</evidence>
<evidence type="ECO:0000256" key="7">
    <source>
        <dbReference type="ARBA" id="ARBA00022833"/>
    </source>
</evidence>
<evidence type="ECO:0000256" key="1">
    <source>
        <dbReference type="ARBA" id="ARBA00001947"/>
    </source>
</evidence>
<evidence type="ECO:0000256" key="5">
    <source>
        <dbReference type="ARBA" id="ARBA00022723"/>
    </source>
</evidence>
<evidence type="ECO:0000256" key="9">
    <source>
        <dbReference type="RuleBase" id="RU004386"/>
    </source>
</evidence>
<dbReference type="PRINTS" id="PR00932">
    <property type="entry name" value="AMINO1PTASE"/>
</dbReference>
<evidence type="ECO:0000256" key="2">
    <source>
        <dbReference type="ARBA" id="ARBA00008290"/>
    </source>
</evidence>
<keyword evidence="7 9" id="KW-0862">Zinc</keyword>
<keyword evidence="4 9" id="KW-0645">Protease</keyword>
<dbReference type="AlphaFoldDB" id="A0A2A7U3I2"/>
<sequence length="472" mass="51767">MENYLSSEYINQVELFCNGYKAFLDRAKTERECIRAIREVVQAQGFGPLPAAESVRVGGKYYCVNRNKSMALIVMGHSPLCQGVRIIAAHSDAPHLDLKPNPLHEAQGLALMRTHYYGGIKKYQWGARPLALHGVVFTRQHGRIELTLGERGDQPVFTIPDLLPHLDAKIQRKRPGDELLKGEELQILVGSLPLAELAEEDKDRVKRQILARLQHDYALEQADLLRAELALVPAGESRDVGLDGSLLGGYGQDDRVCVYTALQALLACEQPEQTLICLFLDKEETGSSGATGMQSDFFPWVIEMLLQRMPGASVTQLRQCLWNSYALSADVVPALDPLFPEVHDADNAARLGGGMVLSKYTGAGGKNLTNDADAEYLALLQHMLDSHALRWQNGLLGKVDEGGGGTIARFLAQHGPCVVDAGVPLLSMHSPFEVSAKSDIWQAFQGYRHFFSAAFPCPSQLYDEAETMGGAS</sequence>
<dbReference type="GO" id="GO:0008270">
    <property type="term" value="F:zinc ion binding"/>
    <property type="evidence" value="ECO:0007669"/>
    <property type="project" value="InterPro"/>
</dbReference>
<dbReference type="EMBL" id="PDDV01000013">
    <property type="protein sequence ID" value="PEH72982.1"/>
    <property type="molecule type" value="Genomic_DNA"/>
</dbReference>
<dbReference type="GO" id="GO:0005737">
    <property type="term" value="C:cytoplasm"/>
    <property type="evidence" value="ECO:0007669"/>
    <property type="project" value="UniProtKB-ARBA"/>
</dbReference>
<dbReference type="SUPFAM" id="SSF101821">
    <property type="entry name" value="Aminopeptidase/glucanase lid domain"/>
    <property type="match status" value="1"/>
</dbReference>
<dbReference type="InterPro" id="IPR001948">
    <property type="entry name" value="Peptidase_M18"/>
</dbReference>
<dbReference type="Gene3D" id="3.40.630.10">
    <property type="entry name" value="Zn peptidases"/>
    <property type="match status" value="1"/>
</dbReference>
<dbReference type="NCBIfam" id="NF002600">
    <property type="entry name" value="PRK02256.1"/>
    <property type="match status" value="1"/>
</dbReference>
<organism evidence="11 12">
    <name type="scientific">Edwardsiella tarda</name>
    <dbReference type="NCBI Taxonomy" id="636"/>
    <lineage>
        <taxon>Bacteria</taxon>
        <taxon>Pseudomonadati</taxon>
        <taxon>Pseudomonadota</taxon>
        <taxon>Gammaproteobacteria</taxon>
        <taxon>Enterobacterales</taxon>
        <taxon>Hafniaceae</taxon>
        <taxon>Edwardsiella</taxon>
    </lineage>
</organism>
<name>A0A2A7U3I2_EDWTA</name>
<evidence type="ECO:0000256" key="8">
    <source>
        <dbReference type="ARBA" id="ARBA00023049"/>
    </source>
</evidence>
<keyword evidence="3 9" id="KW-0031">Aminopeptidase</keyword>
<dbReference type="PANTHER" id="PTHR28570">
    <property type="entry name" value="ASPARTYL AMINOPEPTIDASE"/>
    <property type="match status" value="1"/>
</dbReference>
<dbReference type="GO" id="GO:0008237">
    <property type="term" value="F:metallopeptidase activity"/>
    <property type="evidence" value="ECO:0007669"/>
    <property type="project" value="UniProtKB-KW"/>
</dbReference>
<dbReference type="STRING" id="636.AAW15_09525"/>
<dbReference type="Pfam" id="PF02127">
    <property type="entry name" value="Peptidase_M18"/>
    <property type="match status" value="1"/>
</dbReference>
<protein>
    <recommendedName>
        <fullName evidence="10">M18 family aminopeptidase</fullName>
        <ecNumber evidence="10">3.4.11.-</ecNumber>
    </recommendedName>
</protein>
<evidence type="ECO:0000313" key="12">
    <source>
        <dbReference type="Proteomes" id="UP000219788"/>
    </source>
</evidence>
<reference evidence="12" key="1">
    <citation type="submission" date="2017-09" db="EMBL/GenBank/DDBJ databases">
        <title>FDA dAtabase for Regulatory Grade micrObial Sequences (FDA-ARGOS): Supporting development and validation of Infectious Disease Dx tests.</title>
        <authorList>
            <person name="Goldberg B."/>
            <person name="Campos J."/>
            <person name="Tallon L."/>
            <person name="Sadzewicz L."/>
            <person name="Ott S."/>
            <person name="Zhao X."/>
            <person name="Nagaraj S."/>
            <person name="Vavikolanu K."/>
            <person name="Aluvathingal J."/>
            <person name="Nadendla S."/>
            <person name="Geyer C."/>
            <person name="Sichtig H."/>
        </authorList>
    </citation>
    <scope>NUCLEOTIDE SEQUENCE [LARGE SCALE GENOMIC DNA]</scope>
    <source>
        <strain evidence="12">FDAARGOS_370</strain>
    </source>
</reference>
<keyword evidence="6 9" id="KW-0378">Hydrolase</keyword>
<gene>
    <name evidence="11" type="ORF">CRM76_14100</name>
</gene>
<evidence type="ECO:0000256" key="6">
    <source>
        <dbReference type="ARBA" id="ARBA00022801"/>
    </source>
</evidence>
<dbReference type="RefSeq" id="WP_005293208.1">
    <property type="nucleotide sequence ID" value="NZ_PDDV01000013.1"/>
</dbReference>
<dbReference type="PANTHER" id="PTHR28570:SF2">
    <property type="entry name" value="M18 FAMILY AMINOPEPTIDASE 1-RELATED"/>
    <property type="match status" value="1"/>
</dbReference>
<keyword evidence="5 9" id="KW-0479">Metal-binding</keyword>
<dbReference type="OrthoDB" id="5288740at2"/>
<dbReference type="SUPFAM" id="SSF53187">
    <property type="entry name" value="Zn-dependent exopeptidases"/>
    <property type="match status" value="1"/>
</dbReference>
<dbReference type="GO" id="GO:0004177">
    <property type="term" value="F:aminopeptidase activity"/>
    <property type="evidence" value="ECO:0007669"/>
    <property type="project" value="UniProtKB-KW"/>
</dbReference>
<comment type="similarity">
    <text evidence="2 9">Belongs to the peptidase M18 family.</text>
</comment>
<dbReference type="EC" id="3.4.11.-" evidence="10"/>
<dbReference type="GO" id="GO:0006508">
    <property type="term" value="P:proteolysis"/>
    <property type="evidence" value="ECO:0007669"/>
    <property type="project" value="UniProtKB-KW"/>
</dbReference>
<proteinExistence type="inferred from homology"/>
<comment type="cofactor">
    <cofactor evidence="1 10">
        <name>Zn(2+)</name>
        <dbReference type="ChEBI" id="CHEBI:29105"/>
    </cofactor>
</comment>
<dbReference type="Proteomes" id="UP000219788">
    <property type="component" value="Unassembled WGS sequence"/>
</dbReference>